<name>A0A6U3D8R6_9EUKA</name>
<dbReference type="GO" id="GO:0000028">
    <property type="term" value="P:ribosomal small subunit assembly"/>
    <property type="evidence" value="ECO:0007669"/>
    <property type="project" value="UniProtKB-UniRule"/>
</dbReference>
<keyword evidence="5 6" id="KW-0687">Ribonucleoprotein</keyword>
<dbReference type="FunFam" id="3.40.50.10490:FF:000012">
    <property type="entry name" value="40S ribosomal protein SA"/>
    <property type="match status" value="1"/>
</dbReference>
<keyword evidence="4 6" id="KW-0689">Ribosomal protein</keyword>
<dbReference type="EMBL" id="HBKR01031234">
    <property type="protein sequence ID" value="CAE2327030.1"/>
    <property type="molecule type" value="Transcribed_RNA"/>
</dbReference>
<reference evidence="9" key="1">
    <citation type="submission" date="2021-01" db="EMBL/GenBank/DDBJ databases">
        <authorList>
            <person name="Corre E."/>
            <person name="Pelletier E."/>
            <person name="Niang G."/>
            <person name="Scheremetjew M."/>
            <person name="Finn R."/>
            <person name="Kale V."/>
            <person name="Holt S."/>
            <person name="Cochrane G."/>
            <person name="Meng A."/>
            <person name="Brown T."/>
            <person name="Cohen L."/>
        </authorList>
    </citation>
    <scope>NUCLEOTIDE SEQUENCE</scope>
    <source>
        <strain evidence="9">SoJaBio B1-5/56/2</strain>
    </source>
</reference>
<dbReference type="CDD" id="cd01425">
    <property type="entry name" value="RPS2"/>
    <property type="match status" value="1"/>
</dbReference>
<feature type="compositionally biased region" description="Polar residues" evidence="8">
    <location>
        <begin position="264"/>
        <end position="279"/>
    </location>
</feature>
<dbReference type="SUPFAM" id="SSF52313">
    <property type="entry name" value="Ribosomal protein S2"/>
    <property type="match status" value="1"/>
</dbReference>
<dbReference type="InterPro" id="IPR001865">
    <property type="entry name" value="Ribosomal_uS2"/>
</dbReference>
<comment type="subunit">
    <text evidence="6">Component of the small ribosomal subunit. Mature ribosomes consist of a small (40S) and a large (60S) subunit. The 40S subunit contains about 33 different proteins and 1 molecule of RNA (18S). The 60S subunit contains about 49 different proteins and 3 molecules of RNA (25S, 5.8S and 5S). Interacts with ribosomal protein S21.</text>
</comment>
<organism evidence="9">
    <name type="scientific">Paramoeba aestuarina</name>
    <dbReference type="NCBI Taxonomy" id="180227"/>
    <lineage>
        <taxon>Eukaryota</taxon>
        <taxon>Amoebozoa</taxon>
        <taxon>Discosea</taxon>
        <taxon>Flabellinia</taxon>
        <taxon>Dactylopodida</taxon>
        <taxon>Paramoebidae</taxon>
        <taxon>Paramoeba</taxon>
    </lineage>
</organism>
<dbReference type="GO" id="GO:0003735">
    <property type="term" value="F:structural constituent of ribosome"/>
    <property type="evidence" value="ECO:0007669"/>
    <property type="project" value="UniProtKB-UniRule"/>
</dbReference>
<dbReference type="GO" id="GO:0006412">
    <property type="term" value="P:translation"/>
    <property type="evidence" value="ECO:0007669"/>
    <property type="project" value="UniProtKB-UniRule"/>
</dbReference>
<dbReference type="PROSITE" id="PS00962">
    <property type="entry name" value="RIBOSOMAL_S2_1"/>
    <property type="match status" value="1"/>
</dbReference>
<dbReference type="InterPro" id="IPR027498">
    <property type="entry name" value="Ribosomal_uS2_euk"/>
</dbReference>
<protein>
    <recommendedName>
        <fullName evidence="6">Small ribosomal subunit protein uS2</fullName>
    </recommendedName>
</protein>
<evidence type="ECO:0000256" key="2">
    <source>
        <dbReference type="ARBA" id="ARBA00006242"/>
    </source>
</evidence>
<comment type="similarity">
    <text evidence="2 6 7">Belongs to the universal ribosomal protein uS2 family.</text>
</comment>
<dbReference type="PRINTS" id="PR00395">
    <property type="entry name" value="RIBOSOMALS2"/>
</dbReference>
<dbReference type="Pfam" id="PF00318">
    <property type="entry name" value="Ribosomal_S2"/>
    <property type="match status" value="2"/>
</dbReference>
<proteinExistence type="inferred from homology"/>
<dbReference type="PANTHER" id="PTHR11489">
    <property type="entry name" value="40S RIBOSOMAL PROTEIN SA"/>
    <property type="match status" value="1"/>
</dbReference>
<keyword evidence="3 6" id="KW-0963">Cytoplasm</keyword>
<dbReference type="EMBL" id="HBKR01031233">
    <property type="protein sequence ID" value="CAE2327028.1"/>
    <property type="molecule type" value="Transcribed_RNA"/>
</dbReference>
<dbReference type="AlphaFoldDB" id="A0A6U3D8R6"/>
<dbReference type="InterPro" id="IPR005707">
    <property type="entry name" value="Ribosomal_uS2_euk/arc"/>
</dbReference>
<evidence type="ECO:0000256" key="5">
    <source>
        <dbReference type="ARBA" id="ARBA00023274"/>
    </source>
</evidence>
<evidence type="ECO:0000256" key="4">
    <source>
        <dbReference type="ARBA" id="ARBA00022980"/>
    </source>
</evidence>
<dbReference type="Gene3D" id="3.40.50.10490">
    <property type="entry name" value="Glucose-6-phosphate isomerase like protein, domain 1"/>
    <property type="match status" value="1"/>
</dbReference>
<evidence type="ECO:0000256" key="7">
    <source>
        <dbReference type="RuleBase" id="RU003631"/>
    </source>
</evidence>
<feature type="region of interest" description="Disordered" evidence="8">
    <location>
        <begin position="214"/>
        <end position="279"/>
    </location>
</feature>
<gene>
    <name evidence="9" type="ORF">NAES01612_LOCUS20521</name>
    <name evidence="10" type="ORF">NAES01612_LOCUS20522</name>
</gene>
<accession>A0A6U3D8R6</accession>
<sequence>MAQYPAAMHPSEEDMKMMLACQVHVGSTNLDPNMERYVWDRRKTDGRYIINLQKTWEKLMFAARVIVAVDKPQDVAVISAREYGQRAVLKFSHFAGIRAISGRFTPGTFTNQIQRKFMEPRLLVVTDAYADGQALIEASYVNLPTIAFVDTDQSVKNVDVVIPCGNKGKHSIGLLYWMLCREVLRLRGAISREEPWDVMVDLFFFRDPDAVEEQEAEAEAVAPPTLNWGEQPQAQNWGDAAPEEGSAPAEGQQVDVAQPPAGQQWDNGLSNVASAWQQE</sequence>
<evidence type="ECO:0000313" key="9">
    <source>
        <dbReference type="EMBL" id="CAE2327028.1"/>
    </source>
</evidence>
<dbReference type="HAMAP" id="MF_03015">
    <property type="entry name" value="Ribosomal_S2_euk"/>
    <property type="match status" value="1"/>
</dbReference>
<dbReference type="GO" id="GO:0022627">
    <property type="term" value="C:cytosolic small ribosomal subunit"/>
    <property type="evidence" value="ECO:0007669"/>
    <property type="project" value="UniProtKB-UniRule"/>
</dbReference>
<comment type="subcellular location">
    <subcellularLocation>
        <location evidence="1 6">Cytoplasm</location>
    </subcellularLocation>
</comment>
<evidence type="ECO:0000256" key="6">
    <source>
        <dbReference type="HAMAP-Rule" id="MF_03015"/>
    </source>
</evidence>
<evidence type="ECO:0000256" key="8">
    <source>
        <dbReference type="SAM" id="MobiDB-lite"/>
    </source>
</evidence>
<comment type="function">
    <text evidence="6">Required for the assembly and/or stability of the 40S ribosomal subunit. Required for the processing of the 20S rRNA-precursor to mature 18S rRNA in a late step of the maturation of 40S ribosomal subunits.</text>
</comment>
<evidence type="ECO:0000256" key="1">
    <source>
        <dbReference type="ARBA" id="ARBA00004496"/>
    </source>
</evidence>
<evidence type="ECO:0000256" key="3">
    <source>
        <dbReference type="ARBA" id="ARBA00022490"/>
    </source>
</evidence>
<dbReference type="NCBIfam" id="TIGR01012">
    <property type="entry name" value="uS2_euk_arch"/>
    <property type="match status" value="1"/>
</dbReference>
<dbReference type="PROSITE" id="PS00963">
    <property type="entry name" value="RIBOSOMAL_S2_2"/>
    <property type="match status" value="1"/>
</dbReference>
<evidence type="ECO:0000313" key="10">
    <source>
        <dbReference type="EMBL" id="CAE2327030.1"/>
    </source>
</evidence>
<dbReference type="InterPro" id="IPR018130">
    <property type="entry name" value="Ribosomal_uS2_CS"/>
</dbReference>
<dbReference type="InterPro" id="IPR023591">
    <property type="entry name" value="Ribosomal_uS2_flav_dom_sf"/>
</dbReference>